<name>A0A448YUJ7_9STRA</name>
<proteinExistence type="inferred from homology"/>
<dbReference type="PANTHER" id="PTHR23354">
    <property type="entry name" value="NUCLEOLAR PROTEIN 7/ESTROGEN RECEPTOR COACTIVATOR-RELATED"/>
    <property type="match status" value="1"/>
</dbReference>
<comment type="subcellular location">
    <subcellularLocation>
        <location evidence="1">Mitochondrion</location>
    </subcellularLocation>
</comment>
<evidence type="ECO:0000256" key="2">
    <source>
        <dbReference type="ARBA" id="ARBA00009540"/>
    </source>
</evidence>
<protein>
    <recommendedName>
        <fullName evidence="4">Oxidation resistance protein 1</fullName>
    </recommendedName>
</protein>
<feature type="compositionally biased region" description="Basic and acidic residues" evidence="5">
    <location>
        <begin position="15"/>
        <end position="26"/>
    </location>
</feature>
<dbReference type="Pfam" id="PF07534">
    <property type="entry name" value="TLD"/>
    <property type="match status" value="1"/>
</dbReference>
<dbReference type="SMART" id="SM00584">
    <property type="entry name" value="TLDc"/>
    <property type="match status" value="1"/>
</dbReference>
<sequence>MSKKLVCWSRAPKSAYDEVPSKEKSPRCGSRRTKKETRKQSMGVSERVPSKRDSDTIAVDWWRDHKKEGQIVGNENVVNQRETYGSTQIAPFQKGGVGHTNGTGLDELSRSPDLSSFMNSLEHGLNVPLEATGDVSQPQNGMVLYPSLLPKDDRHDNIRENNPSLGIFKTKGRSDLEGVNMEIFHPQVIKPTSKQQEQQHQLHSKFHSQSQSQSYQQIQSPNHGKRGPPPRIGIKTMMQYVDERAEAKEVWRENVSNIPQSQTHEDQSRITITQNNPGGNGGNPASKKLSLSTFLERNPRVSSAKEKVFGVLESSDHLSDVPSDVDSLTRERYLLACQMLKMTMIQKEGALVDIEKEYIMSLLDEFENENGEGTVVNEDRMAAIERAILHLESDNVPSSPATAVRAHKTRTTGGEKTQKSSHHPKSLNSDKNPHTATRKPKNKLMETFSNPCSPLVMARMRQRQKYSSFKEEDGVMKNTTNLKMVENDSDDDEDRLVRFDGWSFQNSRECPFLILGAEGNNTNPRVFTPEMMEALRGFMPIETSEHNFWLRFSLVRDGGSLTTLLSTIRASKYTMIGVETDHGEVFGSFTGSPWRIGSKWYGTSEAFLWRLKRSRYTSTKNSRMPDFEREIEIYPCTEDDDLVQYCTEKTIAVGGGGWQLNSCPYSNSDQGIGFMVDGDLVGGETSSCGTFANPRLARYTTSSSEFAIQNLEVWTITPCTHVENAAHMEMRNLVKEYGIV</sequence>
<evidence type="ECO:0000256" key="5">
    <source>
        <dbReference type="SAM" id="MobiDB-lite"/>
    </source>
</evidence>
<accession>A0A448YUJ7</accession>
<comment type="similarity">
    <text evidence="2">Belongs to the OXR1 family.</text>
</comment>
<dbReference type="PROSITE" id="PS51886">
    <property type="entry name" value="TLDC"/>
    <property type="match status" value="1"/>
</dbReference>
<feature type="compositionally biased region" description="Low complexity" evidence="5">
    <location>
        <begin position="207"/>
        <end position="220"/>
    </location>
</feature>
<gene>
    <name evidence="7" type="ORF">PSNMU_V1.4_AUG-EV-PASAV3_0002520</name>
</gene>
<dbReference type="InterPro" id="IPR006571">
    <property type="entry name" value="TLDc_dom"/>
</dbReference>
<keyword evidence="3" id="KW-0496">Mitochondrion</keyword>
<evidence type="ECO:0000256" key="1">
    <source>
        <dbReference type="ARBA" id="ARBA00004173"/>
    </source>
</evidence>
<keyword evidence="8" id="KW-1185">Reference proteome</keyword>
<organism evidence="7 8">
    <name type="scientific">Pseudo-nitzschia multistriata</name>
    <dbReference type="NCBI Taxonomy" id="183589"/>
    <lineage>
        <taxon>Eukaryota</taxon>
        <taxon>Sar</taxon>
        <taxon>Stramenopiles</taxon>
        <taxon>Ochrophyta</taxon>
        <taxon>Bacillariophyta</taxon>
        <taxon>Bacillariophyceae</taxon>
        <taxon>Bacillariophycidae</taxon>
        <taxon>Bacillariales</taxon>
        <taxon>Bacillariaceae</taxon>
        <taxon>Pseudo-nitzschia</taxon>
    </lineage>
</organism>
<feature type="region of interest" description="Disordered" evidence="5">
    <location>
        <begin position="191"/>
        <end position="233"/>
    </location>
</feature>
<dbReference type="PANTHER" id="PTHR23354:SF62">
    <property type="entry name" value="MUSTARD, ISOFORM V"/>
    <property type="match status" value="1"/>
</dbReference>
<reference evidence="7 8" key="1">
    <citation type="submission" date="2019-01" db="EMBL/GenBank/DDBJ databases">
        <authorList>
            <person name="Ferrante I. M."/>
        </authorList>
    </citation>
    <scope>NUCLEOTIDE SEQUENCE [LARGE SCALE GENOMIC DNA]</scope>
    <source>
        <strain evidence="7 8">B856</strain>
    </source>
</reference>
<dbReference type="OrthoDB" id="26679at2759"/>
<dbReference type="AlphaFoldDB" id="A0A448YUJ7"/>
<dbReference type="Proteomes" id="UP000291116">
    <property type="component" value="Unassembled WGS sequence"/>
</dbReference>
<evidence type="ECO:0000259" key="6">
    <source>
        <dbReference type="PROSITE" id="PS51886"/>
    </source>
</evidence>
<evidence type="ECO:0000313" key="7">
    <source>
        <dbReference type="EMBL" id="VEU33448.1"/>
    </source>
</evidence>
<evidence type="ECO:0000313" key="8">
    <source>
        <dbReference type="Proteomes" id="UP000291116"/>
    </source>
</evidence>
<dbReference type="GO" id="GO:0005739">
    <property type="term" value="C:mitochondrion"/>
    <property type="evidence" value="ECO:0007669"/>
    <property type="project" value="UniProtKB-SubCell"/>
</dbReference>
<feature type="region of interest" description="Disordered" evidence="5">
    <location>
        <begin position="393"/>
        <end position="449"/>
    </location>
</feature>
<feature type="domain" description="TLDc" evidence="6">
    <location>
        <begin position="525"/>
        <end position="717"/>
    </location>
</feature>
<feature type="region of interest" description="Disordered" evidence="5">
    <location>
        <begin position="258"/>
        <end position="288"/>
    </location>
</feature>
<dbReference type="EMBL" id="CAACVS010000001">
    <property type="protein sequence ID" value="VEU33448.1"/>
    <property type="molecule type" value="Genomic_DNA"/>
</dbReference>
<feature type="region of interest" description="Disordered" evidence="5">
    <location>
        <begin position="12"/>
        <end position="55"/>
    </location>
</feature>
<evidence type="ECO:0000256" key="3">
    <source>
        <dbReference type="ARBA" id="ARBA00023128"/>
    </source>
</evidence>
<evidence type="ECO:0000256" key="4">
    <source>
        <dbReference type="ARBA" id="ARBA00040604"/>
    </source>
</evidence>